<keyword evidence="3" id="KW-1185">Reference proteome</keyword>
<evidence type="ECO:0000313" key="2">
    <source>
        <dbReference type="EMBL" id="GIX62831.1"/>
    </source>
</evidence>
<accession>A0AAV4LUR7</accession>
<dbReference type="GeneID" id="94194312"/>
<keyword evidence="1" id="KW-1133">Transmembrane helix</keyword>
<dbReference type="RefSeq" id="XP_067714900.1">
    <property type="nucleotide sequence ID" value="XM_067858799.1"/>
</dbReference>
<dbReference type="AlphaFoldDB" id="A0AAV4LUR7"/>
<protein>
    <submittedName>
        <fullName evidence="2">Variant erythrocyte surface antigen-1 family protein</fullName>
    </submittedName>
</protein>
<keyword evidence="1" id="KW-0812">Transmembrane</keyword>
<proteinExistence type="predicted"/>
<comment type="caution">
    <text evidence="2">The sequence shown here is derived from an EMBL/GenBank/DDBJ whole genome shotgun (WGS) entry which is preliminary data.</text>
</comment>
<keyword evidence="1" id="KW-0472">Membrane</keyword>
<gene>
    <name evidence="2" type="ORF">BcabD6B2_22660</name>
</gene>
<dbReference type="Pfam" id="PF12785">
    <property type="entry name" value="VESA1_N"/>
    <property type="match status" value="1"/>
</dbReference>
<name>A0AAV4LUR7_BABCB</name>
<evidence type="ECO:0000256" key="1">
    <source>
        <dbReference type="SAM" id="Phobius"/>
    </source>
</evidence>
<evidence type="ECO:0000313" key="3">
    <source>
        <dbReference type="Proteomes" id="UP001497744"/>
    </source>
</evidence>
<organism evidence="2 3">
    <name type="scientific">Babesia caballi</name>
    <dbReference type="NCBI Taxonomy" id="5871"/>
    <lineage>
        <taxon>Eukaryota</taxon>
        <taxon>Sar</taxon>
        <taxon>Alveolata</taxon>
        <taxon>Apicomplexa</taxon>
        <taxon>Aconoidasida</taxon>
        <taxon>Piroplasmida</taxon>
        <taxon>Babesiidae</taxon>
        <taxon>Babesia</taxon>
    </lineage>
</organism>
<dbReference type="Proteomes" id="UP001497744">
    <property type="component" value="Unassembled WGS sequence"/>
</dbReference>
<dbReference type="EMBL" id="BPLF01000002">
    <property type="protein sequence ID" value="GIX62831.1"/>
    <property type="molecule type" value="Genomic_DNA"/>
</dbReference>
<sequence>MKAAAERLKGSGSDVDSVSQALGKLTNADTLGEIIKQLAEGLKAFIGYESNGKMTGNGIGMKTTKNGNKQDEKPFKSTEMGDYKSGYVYSYEPGVAEWQESNRTTCAKIFLGCLPLIFSKLTYFYWRCHSSGGGWNKLTLYSSGLKDFIFGMDYHQRFLNGNKTGHNIVQTAMNKNFTDFSEGMTRGQQLASERSRREGAAKKEIYASASDDTNTNPTYPEFLAGCGTALNEKIASGRSANFDDRPLSALHMLASCYFRYQQSKRDTASSRPPSTIREMLYFLAALPFTSQFGELDSYISNYFKRLSNQSDEKDDAELMIAVADSSTNQKHNTLSAADLKYHLISTCSFSTAVLGMIQGPGASKSSEPWLYELYCNSAFNFKYPSGAALFNALAKYTYAVQFQMNFLYWQCYNNGMRCGWQYCWFGSEIEPKKNSEAVSSHLCHADCESHSSNKCVDHNTIGKTRCSQSTGSNSPLQSFLTDCLSGFCRKIPGISNHLATCSGPCHAPMGFKADHLRSASKIGWNIMAALIPFCSSENSPLTQLSEKLGCLTKRTPRTLGDLFGFTWHLNGQLFRSGVSAEESVKEFFTSLGVSVTNQLSEITADQFLQDINNKITKFASQNPANSIDKALSLFPGLPFWYNLFMVKPGESLPAVLFKIKNISHQTSKDPRYTGTHNDLYSLFNSTCSQPNCGPYLYPLTHSDGATFAPTHASTYLSWVLYLSDDLQSWFQDMLDEFKNIDCSKTGCTGHNKCSQSHANGSHGEEAKCKCPSVVQCGGTLPLLYQHGCRYYSPLELMGMSKRSSDNTKRDCKAFAQQLQNVISSEAPLENLLTTIDDLLFLFRYYFLSNLSGFWTIYIGLILYTFFFLLDTLRVRSHLRLIESHTVPPLSLLTSGKPLPVPKLTYITQ</sequence>
<feature type="transmembrane region" description="Helical" evidence="1">
    <location>
        <begin position="844"/>
        <end position="869"/>
    </location>
</feature>
<dbReference type="InterPro" id="IPR024751">
    <property type="entry name" value="VESA1"/>
</dbReference>
<reference evidence="2 3" key="1">
    <citation type="submission" date="2021-06" db="EMBL/GenBank/DDBJ databases">
        <title>Genome sequence of Babesia caballi.</title>
        <authorList>
            <person name="Yamagishi J."/>
            <person name="Kidaka T."/>
            <person name="Ochi A."/>
        </authorList>
    </citation>
    <scope>NUCLEOTIDE SEQUENCE [LARGE SCALE GENOMIC DNA]</scope>
    <source>
        <strain evidence="2">USDA-D6B2</strain>
    </source>
</reference>